<organism evidence="3 4">
    <name type="scientific">Micractinium conductrix</name>
    <dbReference type="NCBI Taxonomy" id="554055"/>
    <lineage>
        <taxon>Eukaryota</taxon>
        <taxon>Viridiplantae</taxon>
        <taxon>Chlorophyta</taxon>
        <taxon>core chlorophytes</taxon>
        <taxon>Trebouxiophyceae</taxon>
        <taxon>Chlorellales</taxon>
        <taxon>Chlorellaceae</taxon>
        <taxon>Chlorella clade</taxon>
        <taxon>Micractinium</taxon>
    </lineage>
</organism>
<protein>
    <recommendedName>
        <fullName evidence="2">NYN domain-containing protein</fullName>
    </recommendedName>
</protein>
<feature type="compositionally biased region" description="Gly residues" evidence="1">
    <location>
        <begin position="278"/>
        <end position="289"/>
    </location>
</feature>
<keyword evidence="4" id="KW-1185">Reference proteome</keyword>
<accession>A0A2P6V3C0</accession>
<evidence type="ECO:0000313" key="3">
    <source>
        <dbReference type="EMBL" id="PSC68586.1"/>
    </source>
</evidence>
<comment type="caution">
    <text evidence="3">The sequence shown here is derived from an EMBL/GenBank/DDBJ whole genome shotgun (WGS) entry which is preliminary data.</text>
</comment>
<dbReference type="OrthoDB" id="506395at2759"/>
<evidence type="ECO:0000313" key="4">
    <source>
        <dbReference type="Proteomes" id="UP000239649"/>
    </source>
</evidence>
<name>A0A2P6V3C0_9CHLO</name>
<sequence length="289" mass="30638">MLVLQLRCAVPLRPARRRGAACRVLAVQAPGSLAETACVFWDLDNINARSPEHALVLGNRLKRSVRRLTGGAAPALHAYCNELTIEKILRRCDDATRWMGVLQVLEAEVKVAGRQRDAADLLMQRDMLLYAEEHGPAAAVVCVTNDQGFASALDKCGRLGAFTVAVGAYMASAGFNWSAPPRKLPVPAVANCIVAFHPGRAALNSAAERKLLSRWQRHIGATAPEVAALSGPVPVKAHKGVCCSRWVNPDRPWQLAAPPPAAKRQTRRAPGTSSSNPSGGGGGSPVGAS</sequence>
<evidence type="ECO:0000259" key="2">
    <source>
        <dbReference type="Pfam" id="PF01936"/>
    </source>
</evidence>
<reference evidence="3 4" key="1">
    <citation type="journal article" date="2018" name="Plant J.">
        <title>Genome sequences of Chlorella sorokiniana UTEX 1602 and Micractinium conductrix SAG 241.80: implications to maltose excretion by a green alga.</title>
        <authorList>
            <person name="Arriola M.B."/>
            <person name="Velmurugan N."/>
            <person name="Zhang Y."/>
            <person name="Plunkett M.H."/>
            <person name="Hondzo H."/>
            <person name="Barney B.M."/>
        </authorList>
    </citation>
    <scope>NUCLEOTIDE SEQUENCE [LARGE SCALE GENOMIC DNA]</scope>
    <source>
        <strain evidence="3 4">SAG 241.80</strain>
    </source>
</reference>
<dbReference type="InterPro" id="IPR021139">
    <property type="entry name" value="NYN"/>
</dbReference>
<gene>
    <name evidence="3" type="ORF">C2E20_7819</name>
</gene>
<dbReference type="AlphaFoldDB" id="A0A2P6V3C0"/>
<dbReference type="Proteomes" id="UP000239649">
    <property type="component" value="Unassembled WGS sequence"/>
</dbReference>
<feature type="domain" description="NYN" evidence="2">
    <location>
        <begin position="37"/>
        <end position="169"/>
    </location>
</feature>
<feature type="region of interest" description="Disordered" evidence="1">
    <location>
        <begin position="252"/>
        <end position="289"/>
    </location>
</feature>
<proteinExistence type="predicted"/>
<dbReference type="EMBL" id="LHPF02000035">
    <property type="protein sequence ID" value="PSC68586.1"/>
    <property type="molecule type" value="Genomic_DNA"/>
</dbReference>
<evidence type="ECO:0000256" key="1">
    <source>
        <dbReference type="SAM" id="MobiDB-lite"/>
    </source>
</evidence>
<dbReference type="Pfam" id="PF01936">
    <property type="entry name" value="NYN"/>
    <property type="match status" value="1"/>
</dbReference>
<dbReference type="GO" id="GO:0004540">
    <property type="term" value="F:RNA nuclease activity"/>
    <property type="evidence" value="ECO:0007669"/>
    <property type="project" value="InterPro"/>
</dbReference>